<comment type="caution">
    <text evidence="1">The sequence shown here is derived from an EMBL/GenBank/DDBJ whole genome shotgun (WGS) entry which is preliminary data.</text>
</comment>
<dbReference type="AlphaFoldDB" id="A0AA39T643"/>
<protein>
    <submittedName>
        <fullName evidence="1">Uncharacterized protein</fullName>
    </submittedName>
</protein>
<name>A0AA39T643_ACESA</name>
<accession>A0AA39T643</accession>
<reference evidence="1" key="1">
    <citation type="journal article" date="2022" name="Plant J.">
        <title>Strategies of tolerance reflected in two North American maple genomes.</title>
        <authorList>
            <person name="McEvoy S.L."/>
            <person name="Sezen U.U."/>
            <person name="Trouern-Trend A."/>
            <person name="McMahon S.M."/>
            <person name="Schaberg P.G."/>
            <person name="Yang J."/>
            <person name="Wegrzyn J.L."/>
            <person name="Swenson N.G."/>
        </authorList>
    </citation>
    <scope>NUCLEOTIDE SEQUENCE</scope>
    <source>
        <strain evidence="1">NS2018</strain>
    </source>
</reference>
<evidence type="ECO:0000313" key="2">
    <source>
        <dbReference type="Proteomes" id="UP001168877"/>
    </source>
</evidence>
<proteinExistence type="predicted"/>
<sequence length="126" mass="14504">MPWYLEEEISKFIDIGIALGVDFNDKKVRLADIVAKAYSKLRGVKLKMKNIQFEGGGPAVVVLLVVMEEYHIALAIKIQDWWWDVRWSWTASGQARPPSSYKTYDENKLHPKKSQNELKKKAVVRG</sequence>
<reference evidence="1" key="2">
    <citation type="submission" date="2023-06" db="EMBL/GenBank/DDBJ databases">
        <authorList>
            <person name="Swenson N.G."/>
            <person name="Wegrzyn J.L."/>
            <person name="Mcevoy S.L."/>
        </authorList>
    </citation>
    <scope>NUCLEOTIDE SEQUENCE</scope>
    <source>
        <strain evidence="1">NS2018</strain>
        <tissue evidence="1">Leaf</tissue>
    </source>
</reference>
<dbReference type="Proteomes" id="UP001168877">
    <property type="component" value="Unassembled WGS sequence"/>
</dbReference>
<organism evidence="1 2">
    <name type="scientific">Acer saccharum</name>
    <name type="common">Sugar maple</name>
    <dbReference type="NCBI Taxonomy" id="4024"/>
    <lineage>
        <taxon>Eukaryota</taxon>
        <taxon>Viridiplantae</taxon>
        <taxon>Streptophyta</taxon>
        <taxon>Embryophyta</taxon>
        <taxon>Tracheophyta</taxon>
        <taxon>Spermatophyta</taxon>
        <taxon>Magnoliopsida</taxon>
        <taxon>eudicotyledons</taxon>
        <taxon>Gunneridae</taxon>
        <taxon>Pentapetalae</taxon>
        <taxon>rosids</taxon>
        <taxon>malvids</taxon>
        <taxon>Sapindales</taxon>
        <taxon>Sapindaceae</taxon>
        <taxon>Hippocastanoideae</taxon>
        <taxon>Acereae</taxon>
        <taxon>Acer</taxon>
    </lineage>
</organism>
<evidence type="ECO:0000313" key="1">
    <source>
        <dbReference type="EMBL" id="KAK0601488.1"/>
    </source>
</evidence>
<dbReference type="EMBL" id="JAUESC010000003">
    <property type="protein sequence ID" value="KAK0601488.1"/>
    <property type="molecule type" value="Genomic_DNA"/>
</dbReference>
<gene>
    <name evidence="1" type="ORF">LWI29_024760</name>
</gene>
<keyword evidence="2" id="KW-1185">Reference proteome</keyword>